<feature type="domain" description="PilZ" evidence="1">
    <location>
        <begin position="18"/>
        <end position="91"/>
    </location>
</feature>
<name>A0A1V0DTW4_NEILA</name>
<dbReference type="AlphaFoldDB" id="A0A1V0DTW4"/>
<dbReference type="RefSeq" id="WP_003708068.1">
    <property type="nucleotide sequence ID" value="NZ_CAUJPL010000003.1"/>
</dbReference>
<dbReference type="STRING" id="486.B2G52_05915"/>
<sequence length="116" mass="12898">MSDGQNIPVKMMSLKLQEMSLLYKSYMPFLEYGGLFVQTDDVLSIGEDILLAVEILNYPKLFLPTQVAWINPARTSSKPKGVGLAFTKHENCLKLKDQIEVELGSVLGSGKPTFTM</sequence>
<protein>
    <submittedName>
        <fullName evidence="2">Pilus assembly protein</fullName>
    </submittedName>
    <submittedName>
        <fullName evidence="3">Pilus biogenesis protein</fullName>
    </submittedName>
</protein>
<dbReference type="InterPro" id="IPR009875">
    <property type="entry name" value="PilZ_domain"/>
</dbReference>
<dbReference type="Proteomes" id="UP000191249">
    <property type="component" value="Chromosome"/>
</dbReference>
<dbReference type="EMBL" id="UGRO01000002">
    <property type="protein sequence ID" value="SUA16779.1"/>
    <property type="molecule type" value="Genomic_DNA"/>
</dbReference>
<proteinExistence type="predicted"/>
<evidence type="ECO:0000259" key="1">
    <source>
        <dbReference type="Pfam" id="PF07238"/>
    </source>
</evidence>
<dbReference type="Proteomes" id="UP000254193">
    <property type="component" value="Unassembled WGS sequence"/>
</dbReference>
<evidence type="ECO:0000313" key="3">
    <source>
        <dbReference type="EMBL" id="SUA16779.1"/>
    </source>
</evidence>
<dbReference type="EMBL" id="CP019894">
    <property type="protein sequence ID" value="ARB04486.1"/>
    <property type="molecule type" value="Genomic_DNA"/>
</dbReference>
<gene>
    <name evidence="2" type="ORF">B2G52_05915</name>
    <name evidence="3" type="ORF">NCTC10616_00425</name>
</gene>
<dbReference type="Pfam" id="PF07238">
    <property type="entry name" value="PilZ"/>
    <property type="match status" value="1"/>
</dbReference>
<evidence type="ECO:0000313" key="2">
    <source>
        <dbReference type="EMBL" id="ARB04486.1"/>
    </source>
</evidence>
<dbReference type="GeneID" id="61223785"/>
<evidence type="ECO:0000313" key="5">
    <source>
        <dbReference type="Proteomes" id="UP000254193"/>
    </source>
</evidence>
<reference evidence="3 5" key="2">
    <citation type="submission" date="2018-06" db="EMBL/GenBank/DDBJ databases">
        <authorList>
            <consortium name="Pathogen Informatics"/>
            <person name="Doyle S."/>
        </authorList>
    </citation>
    <scope>NUCLEOTIDE SEQUENCE [LARGE SCALE GENOMIC DNA]</scope>
    <source>
        <strain evidence="3 5">NCTC10616</strain>
    </source>
</reference>
<dbReference type="GO" id="GO:0035438">
    <property type="term" value="F:cyclic-di-GMP binding"/>
    <property type="evidence" value="ECO:0007669"/>
    <property type="project" value="InterPro"/>
</dbReference>
<organism evidence="3 5">
    <name type="scientific">Neisseria lactamica</name>
    <dbReference type="NCBI Taxonomy" id="486"/>
    <lineage>
        <taxon>Bacteria</taxon>
        <taxon>Pseudomonadati</taxon>
        <taxon>Pseudomonadota</taxon>
        <taxon>Betaproteobacteria</taxon>
        <taxon>Neisseriales</taxon>
        <taxon>Neisseriaceae</taxon>
        <taxon>Neisseria</taxon>
    </lineage>
</organism>
<evidence type="ECO:0000313" key="4">
    <source>
        <dbReference type="Proteomes" id="UP000191249"/>
    </source>
</evidence>
<accession>A0A1V0DTW4</accession>
<keyword evidence="5" id="KW-1185">Reference proteome</keyword>
<dbReference type="Gene3D" id="2.40.10.220">
    <property type="entry name" value="predicted glycosyltransferase like domains"/>
    <property type="match status" value="1"/>
</dbReference>
<reference evidence="2 4" key="1">
    <citation type="submission" date="2017-03" db="EMBL/GenBank/DDBJ databases">
        <title>N. lactamica Y92-1009 whole genome sequence.</title>
        <authorList>
            <person name="Pandey A.K."/>
            <person name="Read R.C."/>
        </authorList>
    </citation>
    <scope>NUCLEOTIDE SEQUENCE [LARGE SCALE GENOMIC DNA]</scope>
    <source>
        <strain evidence="2 4">Y92-1009</strain>
    </source>
</reference>